<feature type="transmembrane region" description="Helical" evidence="1">
    <location>
        <begin position="36"/>
        <end position="59"/>
    </location>
</feature>
<dbReference type="Proteomes" id="UP001172743">
    <property type="component" value="Unassembled WGS sequence"/>
</dbReference>
<evidence type="ECO:0000313" key="2">
    <source>
        <dbReference type="EMBL" id="MDN4492736.1"/>
    </source>
</evidence>
<proteinExistence type="predicted"/>
<accession>A0ABT8GN76</accession>
<sequence length="498" mass="57350">MFLLFLPVFLLTILYTMNISFLIKKELSSIWKKLTLFFNILALVCSIPSFYTVSVVALLGTMETDQKWNAYLLIIGAFIYFFVVNIILSILLIKKKAVKNSKIEIIDEDITGTYKNKNLKILSYIFLYVTVCILLYRSMTADGAEVFFIKGALKSEIYVYYFLLFVFTTLATVIIFSQKKRMMILSTTISFGLIFLFVMALHLIIKPTYYSTLSSDYKQVYTVLSKEYLEKFYPEGIELTGKPKYKKSDLGNSYIKVKFNYSIINCNTGQCGPYEFIASYQMKTYQLANKTDSGQVTTIQGQDLLQKNGGKISFVIKNNQKGLIIEKEAKEIFIEKEKANEVKQQLITLIEEGYGFSTNNGLPIGNGRYFDRAKFTESKKSKYEELLSVDAEHFIDYIKNEGETMDNPDTEANEIFPLGRGFGKIIFEEHADGYLLRGLPFKTVDKRQRLAFELENGETFTGILESDEDFRADRAWITVEDEGTSNYKKDDFIQLKFY</sequence>
<organism evidence="2 3">
    <name type="scientific">Ureibacillus aquaedulcis</name>
    <dbReference type="NCBI Taxonomy" id="3058421"/>
    <lineage>
        <taxon>Bacteria</taxon>
        <taxon>Bacillati</taxon>
        <taxon>Bacillota</taxon>
        <taxon>Bacilli</taxon>
        <taxon>Bacillales</taxon>
        <taxon>Caryophanaceae</taxon>
        <taxon>Ureibacillus</taxon>
    </lineage>
</organism>
<feature type="transmembrane region" description="Helical" evidence="1">
    <location>
        <begin position="121"/>
        <end position="138"/>
    </location>
</feature>
<feature type="transmembrane region" description="Helical" evidence="1">
    <location>
        <begin position="183"/>
        <end position="205"/>
    </location>
</feature>
<keyword evidence="1" id="KW-1133">Transmembrane helix</keyword>
<comment type="caution">
    <text evidence="2">The sequence shown here is derived from an EMBL/GenBank/DDBJ whole genome shotgun (WGS) entry which is preliminary data.</text>
</comment>
<evidence type="ECO:0000313" key="3">
    <source>
        <dbReference type="Proteomes" id="UP001172743"/>
    </source>
</evidence>
<reference evidence="2" key="1">
    <citation type="submission" date="2023-07" db="EMBL/GenBank/DDBJ databases">
        <title>Ureibacillus sp. isolated from freshwater well.</title>
        <authorList>
            <person name="Kirdat K."/>
            <person name="Bhatt A."/>
            <person name="Teware R."/>
            <person name="Bhavsar Y."/>
            <person name="Yadav A."/>
        </authorList>
    </citation>
    <scope>NUCLEOTIDE SEQUENCE</scope>
    <source>
        <strain evidence="2">BA0131</strain>
    </source>
</reference>
<evidence type="ECO:0000256" key="1">
    <source>
        <dbReference type="SAM" id="Phobius"/>
    </source>
</evidence>
<gene>
    <name evidence="2" type="ORF">QYB95_04215</name>
</gene>
<protein>
    <submittedName>
        <fullName evidence="2">Uncharacterized protein</fullName>
    </submittedName>
</protein>
<feature type="transmembrane region" description="Helical" evidence="1">
    <location>
        <begin position="71"/>
        <end position="93"/>
    </location>
</feature>
<feature type="transmembrane region" description="Helical" evidence="1">
    <location>
        <begin position="158"/>
        <end position="176"/>
    </location>
</feature>
<feature type="transmembrane region" description="Helical" evidence="1">
    <location>
        <begin position="6"/>
        <end position="24"/>
    </location>
</feature>
<dbReference type="RefSeq" id="WP_301136892.1">
    <property type="nucleotide sequence ID" value="NZ_JAUHTQ010000002.1"/>
</dbReference>
<keyword evidence="1" id="KW-0472">Membrane</keyword>
<keyword evidence="3" id="KW-1185">Reference proteome</keyword>
<keyword evidence="1" id="KW-0812">Transmembrane</keyword>
<name>A0ABT8GN76_9BACL</name>
<dbReference type="EMBL" id="JAUHTQ010000002">
    <property type="protein sequence ID" value="MDN4492736.1"/>
    <property type="molecule type" value="Genomic_DNA"/>
</dbReference>